<dbReference type="Pfam" id="PF16561">
    <property type="entry name" value="AMPK1_CBM"/>
    <property type="match status" value="1"/>
</dbReference>
<feature type="domain" description="AMP-activated protein kinase glycogen-binding" evidence="1">
    <location>
        <begin position="80"/>
        <end position="140"/>
    </location>
</feature>
<dbReference type="OrthoDB" id="9811945at2"/>
<dbReference type="Proteomes" id="UP000196368">
    <property type="component" value="Unassembled WGS sequence"/>
</dbReference>
<protein>
    <recommendedName>
        <fullName evidence="1">AMP-activated protein kinase glycogen-binding domain-containing protein</fullName>
    </recommendedName>
</protein>
<dbReference type="InterPro" id="IPR013783">
    <property type="entry name" value="Ig-like_fold"/>
</dbReference>
<comment type="caution">
    <text evidence="2">The sequence shown here is derived from an EMBL/GenBank/DDBJ whole genome shotgun (WGS) entry which is preliminary data.</text>
</comment>
<gene>
    <name evidence="2" type="ORF">B5F75_00690</name>
</gene>
<dbReference type="AlphaFoldDB" id="A0A1Y4DDZ4"/>
<dbReference type="EMBL" id="NFJD01000001">
    <property type="protein sequence ID" value="OUO57327.1"/>
    <property type="molecule type" value="Genomic_DNA"/>
</dbReference>
<keyword evidence="3" id="KW-1185">Reference proteome</keyword>
<organism evidence="2 3">
    <name type="scientific">Candidatus Avelusimicrobium gallicola</name>
    <dbReference type="NCBI Taxonomy" id="2562704"/>
    <lineage>
        <taxon>Bacteria</taxon>
        <taxon>Pseudomonadati</taxon>
        <taxon>Elusimicrobiota</taxon>
        <taxon>Elusimicrobia</taxon>
        <taxon>Elusimicrobiales</taxon>
        <taxon>Elusimicrobiaceae</taxon>
        <taxon>Candidatus Avelusimicrobium</taxon>
    </lineage>
</organism>
<dbReference type="InterPro" id="IPR032640">
    <property type="entry name" value="AMPK1_CBM"/>
</dbReference>
<dbReference type="CDD" id="cd02859">
    <property type="entry name" value="E_set_AMPKbeta_like_N"/>
    <property type="match status" value="1"/>
</dbReference>
<sequence length="152" mass="17363">MPKIKRPGALFVLFVLLIAIVLTWFFAASEDYYDYAADTIESSASVAPLNKESLLARMQPVRHNYDTEVKYRKFYITAPGAKKVELLADFNRWGKDPIVLKPYRKGYFETSVALTGGEYKYVFSVDGKEVLDPTNLDRREVDGHEICIKTVK</sequence>
<dbReference type="Gene3D" id="2.60.40.10">
    <property type="entry name" value="Immunoglobulins"/>
    <property type="match status" value="1"/>
</dbReference>
<evidence type="ECO:0000313" key="3">
    <source>
        <dbReference type="Proteomes" id="UP000196368"/>
    </source>
</evidence>
<dbReference type="InterPro" id="IPR014756">
    <property type="entry name" value="Ig_E-set"/>
</dbReference>
<dbReference type="SUPFAM" id="SSF81296">
    <property type="entry name" value="E set domains"/>
    <property type="match status" value="1"/>
</dbReference>
<accession>A0A1Y4DDZ4</accession>
<proteinExistence type="predicted"/>
<name>A0A1Y4DDZ4_9BACT</name>
<reference evidence="3" key="1">
    <citation type="submission" date="2017-04" db="EMBL/GenBank/DDBJ databases">
        <title>Function of individual gut microbiota members based on whole genome sequencing of pure cultures obtained from chicken caecum.</title>
        <authorList>
            <person name="Medvecky M."/>
            <person name="Cejkova D."/>
            <person name="Polansky O."/>
            <person name="Karasova D."/>
            <person name="Kubasova T."/>
            <person name="Cizek A."/>
            <person name="Rychlik I."/>
        </authorList>
    </citation>
    <scope>NUCLEOTIDE SEQUENCE [LARGE SCALE GENOMIC DNA]</scope>
    <source>
        <strain evidence="3">An273</strain>
    </source>
</reference>
<dbReference type="RefSeq" id="WP_087286425.1">
    <property type="nucleotide sequence ID" value="NZ_NFJD01000001.1"/>
</dbReference>
<evidence type="ECO:0000259" key="1">
    <source>
        <dbReference type="Pfam" id="PF16561"/>
    </source>
</evidence>
<evidence type="ECO:0000313" key="2">
    <source>
        <dbReference type="EMBL" id="OUO57327.1"/>
    </source>
</evidence>